<evidence type="ECO:0000313" key="5">
    <source>
        <dbReference type="EMBL" id="KAK3038975.1"/>
    </source>
</evidence>
<dbReference type="AlphaFoldDB" id="A0AA88XHL9"/>
<sequence length="165" mass="19017">MLACVAVTLGFKNTLQIGNAYEHRHFKVIDSECGRYWSEEKNMFIPSIKWFHVASHSFELTSVVQLFTGLPVILVFTITSTFLILVMIMIWNTNIILIIIYACTLWASEIIYLSSVLFKFVDGGFLPLAASVVLVSFMYMWNYGHRKKYEYECDNMVPVSVFSKI</sequence>
<reference evidence="5" key="1">
    <citation type="submission" date="2022-12" db="EMBL/GenBank/DDBJ databases">
        <title>Draft genome assemblies for two species of Escallonia (Escalloniales).</title>
        <authorList>
            <person name="Chanderbali A."/>
            <person name="Dervinis C."/>
            <person name="Anghel I."/>
            <person name="Soltis D."/>
            <person name="Soltis P."/>
            <person name="Zapata F."/>
        </authorList>
    </citation>
    <scope>NUCLEOTIDE SEQUENCE</scope>
    <source>
        <strain evidence="5">UCBG64.0493</strain>
        <tissue evidence="5">Leaf</tissue>
    </source>
</reference>
<keyword evidence="3" id="KW-1133">Transmembrane helix</keyword>
<feature type="domain" description="K+ potassium transporter integral membrane" evidence="4">
    <location>
        <begin position="40"/>
        <end position="162"/>
    </location>
</feature>
<dbReference type="InterPro" id="IPR003855">
    <property type="entry name" value="K+_transporter"/>
</dbReference>
<feature type="transmembrane region" description="Helical" evidence="3">
    <location>
        <begin position="124"/>
        <end position="141"/>
    </location>
</feature>
<evidence type="ECO:0000313" key="6">
    <source>
        <dbReference type="Proteomes" id="UP001188597"/>
    </source>
</evidence>
<dbReference type="PANTHER" id="PTHR30540">
    <property type="entry name" value="OSMOTIC STRESS POTASSIUM TRANSPORTER"/>
    <property type="match status" value="1"/>
</dbReference>
<keyword evidence="6" id="KW-1185">Reference proteome</keyword>
<evidence type="ECO:0000256" key="3">
    <source>
        <dbReference type="SAM" id="Phobius"/>
    </source>
</evidence>
<dbReference type="Pfam" id="PF02705">
    <property type="entry name" value="K_trans"/>
    <property type="match status" value="1"/>
</dbReference>
<dbReference type="GO" id="GO:0015079">
    <property type="term" value="F:potassium ion transmembrane transporter activity"/>
    <property type="evidence" value="ECO:0007669"/>
    <property type="project" value="InterPro"/>
</dbReference>
<evidence type="ECO:0000256" key="1">
    <source>
        <dbReference type="ARBA" id="ARBA00004651"/>
    </source>
</evidence>
<comment type="caution">
    <text evidence="5">The sequence shown here is derived from an EMBL/GenBank/DDBJ whole genome shotgun (WGS) entry which is preliminary data.</text>
</comment>
<keyword evidence="3" id="KW-0812">Transmembrane</keyword>
<keyword evidence="3" id="KW-0472">Membrane</keyword>
<dbReference type="PANTHER" id="PTHR30540:SF117">
    <property type="entry name" value="POTASSIUM TRANSPORTER"/>
    <property type="match status" value="1"/>
</dbReference>
<dbReference type="GO" id="GO:0005886">
    <property type="term" value="C:plasma membrane"/>
    <property type="evidence" value="ECO:0007669"/>
    <property type="project" value="UniProtKB-SubCell"/>
</dbReference>
<dbReference type="Proteomes" id="UP001188597">
    <property type="component" value="Unassembled WGS sequence"/>
</dbReference>
<comment type="similarity">
    <text evidence="2">Belongs to the HAK/KUP transporter (TC 2.A.72.3) family.</text>
</comment>
<feature type="transmembrane region" description="Helical" evidence="3">
    <location>
        <begin position="95"/>
        <end position="118"/>
    </location>
</feature>
<accession>A0AA88XHL9</accession>
<comment type="subcellular location">
    <subcellularLocation>
        <location evidence="1">Cell membrane</location>
        <topology evidence="1">Multi-pass membrane protein</topology>
    </subcellularLocation>
</comment>
<gene>
    <name evidence="5" type="ORF">RJ639_027460</name>
</gene>
<evidence type="ECO:0000256" key="2">
    <source>
        <dbReference type="ARBA" id="ARBA00008440"/>
    </source>
</evidence>
<protein>
    <recommendedName>
        <fullName evidence="4">K+ potassium transporter integral membrane domain-containing protein</fullName>
    </recommendedName>
</protein>
<feature type="transmembrane region" description="Helical" evidence="3">
    <location>
        <begin position="66"/>
        <end position="88"/>
    </location>
</feature>
<dbReference type="InterPro" id="IPR053951">
    <property type="entry name" value="K_trans_N"/>
</dbReference>
<evidence type="ECO:0000259" key="4">
    <source>
        <dbReference type="Pfam" id="PF02705"/>
    </source>
</evidence>
<organism evidence="5 6">
    <name type="scientific">Escallonia herrerae</name>
    <dbReference type="NCBI Taxonomy" id="1293975"/>
    <lineage>
        <taxon>Eukaryota</taxon>
        <taxon>Viridiplantae</taxon>
        <taxon>Streptophyta</taxon>
        <taxon>Embryophyta</taxon>
        <taxon>Tracheophyta</taxon>
        <taxon>Spermatophyta</taxon>
        <taxon>Magnoliopsida</taxon>
        <taxon>eudicotyledons</taxon>
        <taxon>Gunneridae</taxon>
        <taxon>Pentapetalae</taxon>
        <taxon>asterids</taxon>
        <taxon>campanulids</taxon>
        <taxon>Escalloniales</taxon>
        <taxon>Escalloniaceae</taxon>
        <taxon>Escallonia</taxon>
    </lineage>
</organism>
<dbReference type="EMBL" id="JAVXUP010000085">
    <property type="protein sequence ID" value="KAK3038975.1"/>
    <property type="molecule type" value="Genomic_DNA"/>
</dbReference>
<name>A0AA88XHL9_9ASTE</name>
<proteinExistence type="inferred from homology"/>